<organism evidence="1 2">
    <name type="scientific">Oculimacula yallundae</name>
    <dbReference type="NCBI Taxonomy" id="86028"/>
    <lineage>
        <taxon>Eukaryota</taxon>
        <taxon>Fungi</taxon>
        <taxon>Dikarya</taxon>
        <taxon>Ascomycota</taxon>
        <taxon>Pezizomycotina</taxon>
        <taxon>Leotiomycetes</taxon>
        <taxon>Helotiales</taxon>
        <taxon>Ploettnerulaceae</taxon>
        <taxon>Oculimacula</taxon>
    </lineage>
</organism>
<feature type="non-terminal residue" evidence="1">
    <location>
        <position position="77"/>
    </location>
</feature>
<reference evidence="1 2" key="1">
    <citation type="journal article" date="2024" name="Commun. Biol.">
        <title>Comparative genomic analysis of thermophilic fungi reveals convergent evolutionary adaptations and gene losses.</title>
        <authorList>
            <person name="Steindorff A.S."/>
            <person name="Aguilar-Pontes M.V."/>
            <person name="Robinson A.J."/>
            <person name="Andreopoulos B."/>
            <person name="LaButti K."/>
            <person name="Kuo A."/>
            <person name="Mondo S."/>
            <person name="Riley R."/>
            <person name="Otillar R."/>
            <person name="Haridas S."/>
            <person name="Lipzen A."/>
            <person name="Grimwood J."/>
            <person name="Schmutz J."/>
            <person name="Clum A."/>
            <person name="Reid I.D."/>
            <person name="Moisan M.C."/>
            <person name="Butler G."/>
            <person name="Nguyen T.T.M."/>
            <person name="Dewar K."/>
            <person name="Conant G."/>
            <person name="Drula E."/>
            <person name="Henrissat B."/>
            <person name="Hansel C."/>
            <person name="Singer S."/>
            <person name="Hutchinson M.I."/>
            <person name="de Vries R.P."/>
            <person name="Natvig D.O."/>
            <person name="Powell A.J."/>
            <person name="Tsang A."/>
            <person name="Grigoriev I.V."/>
        </authorList>
    </citation>
    <scope>NUCLEOTIDE SEQUENCE [LARGE SCALE GENOMIC DNA]</scope>
    <source>
        <strain evidence="1 2">CBS 494.80</strain>
    </source>
</reference>
<protein>
    <submittedName>
        <fullName evidence="1">Uncharacterized protein</fullName>
    </submittedName>
</protein>
<comment type="caution">
    <text evidence="1">The sequence shown here is derived from an EMBL/GenBank/DDBJ whole genome shotgun (WGS) entry which is preliminary data.</text>
</comment>
<proteinExistence type="predicted"/>
<accession>A0ABR4C9F8</accession>
<keyword evidence="2" id="KW-1185">Reference proteome</keyword>
<dbReference type="Proteomes" id="UP001595075">
    <property type="component" value="Unassembled WGS sequence"/>
</dbReference>
<evidence type="ECO:0000313" key="2">
    <source>
        <dbReference type="Proteomes" id="UP001595075"/>
    </source>
</evidence>
<dbReference type="EMBL" id="JAZHXI010000011">
    <property type="protein sequence ID" value="KAL2066509.1"/>
    <property type="molecule type" value="Genomic_DNA"/>
</dbReference>
<name>A0ABR4C9F8_9HELO</name>
<evidence type="ECO:0000313" key="1">
    <source>
        <dbReference type="EMBL" id="KAL2066509.1"/>
    </source>
</evidence>
<gene>
    <name evidence="1" type="ORF">VTL71DRAFT_2580</name>
</gene>
<sequence>MATDPRPDEPPTSLVRRGGGVKFRFEAWLKDQSIPSLRHDQSLAGFIQDWTAVFDDLDEMMFARLKRPVLKEAHDEY</sequence>